<comment type="caution">
    <text evidence="1">The sequence shown here is derived from an EMBL/GenBank/DDBJ whole genome shotgun (WGS) entry which is preliminary data.</text>
</comment>
<organism evidence="1 2">
    <name type="scientific">Solanum commersonii</name>
    <name type="common">Commerson's wild potato</name>
    <name type="synonym">Commerson's nightshade</name>
    <dbReference type="NCBI Taxonomy" id="4109"/>
    <lineage>
        <taxon>Eukaryota</taxon>
        <taxon>Viridiplantae</taxon>
        <taxon>Streptophyta</taxon>
        <taxon>Embryophyta</taxon>
        <taxon>Tracheophyta</taxon>
        <taxon>Spermatophyta</taxon>
        <taxon>Magnoliopsida</taxon>
        <taxon>eudicotyledons</taxon>
        <taxon>Gunneridae</taxon>
        <taxon>Pentapetalae</taxon>
        <taxon>asterids</taxon>
        <taxon>lamiids</taxon>
        <taxon>Solanales</taxon>
        <taxon>Solanaceae</taxon>
        <taxon>Solanoideae</taxon>
        <taxon>Solaneae</taxon>
        <taxon>Solanum</taxon>
    </lineage>
</organism>
<keyword evidence="2" id="KW-1185">Reference proteome</keyword>
<reference evidence="1 2" key="1">
    <citation type="submission" date="2020-09" db="EMBL/GenBank/DDBJ databases">
        <title>De no assembly of potato wild relative species, Solanum commersonii.</title>
        <authorList>
            <person name="Cho K."/>
        </authorList>
    </citation>
    <scope>NUCLEOTIDE SEQUENCE [LARGE SCALE GENOMIC DNA]</scope>
    <source>
        <strain evidence="1">LZ3.2</strain>
        <tissue evidence="1">Leaf</tissue>
    </source>
</reference>
<dbReference type="Proteomes" id="UP000824120">
    <property type="component" value="Chromosome 10"/>
</dbReference>
<evidence type="ECO:0000313" key="2">
    <source>
        <dbReference type="Proteomes" id="UP000824120"/>
    </source>
</evidence>
<name>A0A9J5X1I2_SOLCO</name>
<gene>
    <name evidence="1" type="ORF">H5410_052453</name>
</gene>
<sequence length="74" mass="8319">MRTEKFSLAVPFYICNKQFKSLEAGIKGNTDAGNTEVPRIFILPTKTEESVSSCETKFIFPVIDPIKHKEIVGK</sequence>
<feature type="non-terminal residue" evidence="1">
    <location>
        <position position="1"/>
    </location>
</feature>
<accession>A0A9J5X1I2</accession>
<evidence type="ECO:0000313" key="1">
    <source>
        <dbReference type="EMBL" id="KAG5581826.1"/>
    </source>
</evidence>
<dbReference type="EMBL" id="JACXVP010000010">
    <property type="protein sequence ID" value="KAG5581826.1"/>
    <property type="molecule type" value="Genomic_DNA"/>
</dbReference>
<protein>
    <submittedName>
        <fullName evidence="1">Uncharacterized protein</fullName>
    </submittedName>
</protein>
<dbReference type="AlphaFoldDB" id="A0A9J5X1I2"/>
<proteinExistence type="predicted"/>